<protein>
    <submittedName>
        <fullName evidence="2">Uncharacterized protein</fullName>
    </submittedName>
</protein>
<keyword evidence="1" id="KW-0472">Membrane</keyword>
<evidence type="ECO:0000256" key="1">
    <source>
        <dbReference type="SAM" id="Phobius"/>
    </source>
</evidence>
<dbReference type="RefSeq" id="WP_173886243.1">
    <property type="nucleotide sequence ID" value="NZ_CACRUM010000035.1"/>
</dbReference>
<proteinExistence type="predicted"/>
<evidence type="ECO:0000313" key="2">
    <source>
        <dbReference type="EMBL" id="VYT97469.1"/>
    </source>
</evidence>
<accession>A0A6N3AYD8</accession>
<sequence>MANEIVIVISFIFTIAAMCKVWNLYAMKKYSESKEERLGLTYGFYVDNMQFVEIEGIGNDENGDFDIAKAIKKIEMPDDVRIKA</sequence>
<name>A0A6N3AYD8_9FIRM</name>
<dbReference type="AlphaFoldDB" id="A0A6N3AYD8"/>
<organism evidence="2">
    <name type="scientific">Roseburia intestinalis</name>
    <dbReference type="NCBI Taxonomy" id="166486"/>
    <lineage>
        <taxon>Bacteria</taxon>
        <taxon>Bacillati</taxon>
        <taxon>Bacillota</taxon>
        <taxon>Clostridia</taxon>
        <taxon>Lachnospirales</taxon>
        <taxon>Lachnospiraceae</taxon>
        <taxon>Roseburia</taxon>
    </lineage>
</organism>
<dbReference type="EMBL" id="CACRUM010000035">
    <property type="protein sequence ID" value="VYT97469.1"/>
    <property type="molecule type" value="Genomic_DNA"/>
</dbReference>
<gene>
    <name evidence="2" type="ORF">RILFYP67_00019</name>
</gene>
<reference evidence="2" key="1">
    <citation type="submission" date="2019-11" db="EMBL/GenBank/DDBJ databases">
        <authorList>
            <person name="Feng L."/>
        </authorList>
    </citation>
    <scope>NUCLEOTIDE SEQUENCE</scope>
    <source>
        <strain evidence="2">RintestinalisLFYP67</strain>
    </source>
</reference>
<feature type="transmembrane region" description="Helical" evidence="1">
    <location>
        <begin position="6"/>
        <end position="25"/>
    </location>
</feature>
<keyword evidence="1" id="KW-0812">Transmembrane</keyword>
<keyword evidence="1" id="KW-1133">Transmembrane helix</keyword>